<gene>
    <name evidence="1" type="ORF">C8F04DRAFT_1080160</name>
</gene>
<keyword evidence="2" id="KW-1185">Reference proteome</keyword>
<organism evidence="1 2">
    <name type="scientific">Mycena alexandri</name>
    <dbReference type="NCBI Taxonomy" id="1745969"/>
    <lineage>
        <taxon>Eukaryota</taxon>
        <taxon>Fungi</taxon>
        <taxon>Dikarya</taxon>
        <taxon>Basidiomycota</taxon>
        <taxon>Agaricomycotina</taxon>
        <taxon>Agaricomycetes</taxon>
        <taxon>Agaricomycetidae</taxon>
        <taxon>Agaricales</taxon>
        <taxon>Marasmiineae</taxon>
        <taxon>Mycenaceae</taxon>
        <taxon>Mycena</taxon>
    </lineage>
</organism>
<proteinExistence type="predicted"/>
<protein>
    <submittedName>
        <fullName evidence="1">Uncharacterized protein</fullName>
    </submittedName>
</protein>
<sequence>MVPDLLPLELWHEIAADAVKQAGTLHLTPWLAIAPGTTARHMHDAAFGILFRDVRLGIDHDTVDRALAKLSRIVQNEQFIQVIRSLEVYANFSEERGWEYKDTGNKLECALVDALPRFPLLRKFAWDKAFVPLPPSILRTLLSANKQLEMLKIGLVRPDTPQIDLAELSELVHLQLDYQELIEPSLTEILFPKSLQALSLSSPGIQGISSFENFANHAVSLNVVSLDGMVIKAGFWSSQSPYSVLHTISLTSITPPNDTGLDFLGINSLNTLILRQIEDVRNVGSLPLCIRAPNTVRNLEISHVSAALPDTSVLLGINIVALDSLDLTSVSLTSEDINSIFSGQADTPVIPAVCRLSLCELDMSTLLELLKSSPPFPMLHDLEFRLLNDEGVPITEFTEALASFLDQAVPALQSLVLDIQVSEWSARGEWDDLAYDELEDAFLDPVFLSALNTTRHLQHITIPIWNLTLEHPIFHELGDALLHVPAISLRCELWNRHETVASRFTRNELRVLSKFTGLRDLQIIDRSGTGERLGRIDVENLSRDVPTLRSFTAHGETWQIIRDAVTGDFQKTVRVA</sequence>
<evidence type="ECO:0000313" key="2">
    <source>
        <dbReference type="Proteomes" id="UP001218188"/>
    </source>
</evidence>
<dbReference type="AlphaFoldDB" id="A0AAD6T8Z5"/>
<reference evidence="1" key="1">
    <citation type="submission" date="2023-03" db="EMBL/GenBank/DDBJ databases">
        <title>Massive genome expansion in bonnet fungi (Mycena s.s.) driven by repeated elements and novel gene families across ecological guilds.</title>
        <authorList>
            <consortium name="Lawrence Berkeley National Laboratory"/>
            <person name="Harder C.B."/>
            <person name="Miyauchi S."/>
            <person name="Viragh M."/>
            <person name="Kuo A."/>
            <person name="Thoen E."/>
            <person name="Andreopoulos B."/>
            <person name="Lu D."/>
            <person name="Skrede I."/>
            <person name="Drula E."/>
            <person name="Henrissat B."/>
            <person name="Morin E."/>
            <person name="Kohler A."/>
            <person name="Barry K."/>
            <person name="LaButti K."/>
            <person name="Morin E."/>
            <person name="Salamov A."/>
            <person name="Lipzen A."/>
            <person name="Mereny Z."/>
            <person name="Hegedus B."/>
            <person name="Baldrian P."/>
            <person name="Stursova M."/>
            <person name="Weitz H."/>
            <person name="Taylor A."/>
            <person name="Grigoriev I.V."/>
            <person name="Nagy L.G."/>
            <person name="Martin F."/>
            <person name="Kauserud H."/>
        </authorList>
    </citation>
    <scope>NUCLEOTIDE SEQUENCE</scope>
    <source>
        <strain evidence="1">CBHHK200</strain>
    </source>
</reference>
<comment type="caution">
    <text evidence="1">The sequence shown here is derived from an EMBL/GenBank/DDBJ whole genome shotgun (WGS) entry which is preliminary data.</text>
</comment>
<dbReference type="Proteomes" id="UP001218188">
    <property type="component" value="Unassembled WGS sequence"/>
</dbReference>
<name>A0AAD6T8Z5_9AGAR</name>
<dbReference type="EMBL" id="JARJCM010000018">
    <property type="protein sequence ID" value="KAJ7041096.1"/>
    <property type="molecule type" value="Genomic_DNA"/>
</dbReference>
<evidence type="ECO:0000313" key="1">
    <source>
        <dbReference type="EMBL" id="KAJ7041096.1"/>
    </source>
</evidence>
<dbReference type="SUPFAM" id="SSF52047">
    <property type="entry name" value="RNI-like"/>
    <property type="match status" value="1"/>
</dbReference>
<accession>A0AAD6T8Z5</accession>